<dbReference type="HAMAP" id="MF_00724">
    <property type="entry name" value="FliE"/>
    <property type="match status" value="1"/>
</dbReference>
<dbReference type="InterPro" id="IPR001624">
    <property type="entry name" value="FliE"/>
</dbReference>
<dbReference type="Pfam" id="PF02049">
    <property type="entry name" value="FliE"/>
    <property type="match status" value="1"/>
</dbReference>
<dbReference type="AlphaFoldDB" id="A0A4R4EJ46"/>
<dbReference type="GO" id="GO:0005198">
    <property type="term" value="F:structural molecule activity"/>
    <property type="evidence" value="ECO:0007669"/>
    <property type="project" value="UniProtKB-UniRule"/>
</dbReference>
<keyword evidence="6" id="KW-0969">Cilium</keyword>
<evidence type="ECO:0000256" key="3">
    <source>
        <dbReference type="ARBA" id="ARBA00023143"/>
    </source>
</evidence>
<dbReference type="NCBIfam" id="TIGR00205">
    <property type="entry name" value="fliE"/>
    <property type="match status" value="1"/>
</dbReference>
<dbReference type="GO" id="GO:0009425">
    <property type="term" value="C:bacterial-type flagellum basal body"/>
    <property type="evidence" value="ECO:0007669"/>
    <property type="project" value="UniProtKB-SubCell"/>
</dbReference>
<comment type="subcellular location">
    <subcellularLocation>
        <location evidence="1 4">Bacterial flagellum basal body</location>
    </subcellularLocation>
</comment>
<evidence type="ECO:0000313" key="6">
    <source>
        <dbReference type="EMBL" id="TCZ79959.1"/>
    </source>
</evidence>
<dbReference type="PRINTS" id="PR01006">
    <property type="entry name" value="FLGHOOKFLIE"/>
</dbReference>
<keyword evidence="6" id="KW-0282">Flagellum</keyword>
<dbReference type="PANTHER" id="PTHR34653:SF1">
    <property type="entry name" value="FLAGELLAR HOOK-BASAL BODY COMPLEX PROTEIN FLIE"/>
    <property type="match status" value="1"/>
</dbReference>
<proteinExistence type="inferred from homology"/>
<evidence type="ECO:0000313" key="7">
    <source>
        <dbReference type="Proteomes" id="UP000295418"/>
    </source>
</evidence>
<protein>
    <recommendedName>
        <fullName evidence="4 5">Flagellar hook-basal body complex protein FliE</fullName>
    </recommendedName>
</protein>
<sequence length="106" mass="11535">MTLIDQISINQVAGSPISLSSKANKMGAADLGEKFGDFLNEAMNSLSNQQKNVEGLEEAFVKGDLPITDAHQLTIAAEQALIAIETTVQIRNKAIEAYQEIMRMQI</sequence>
<evidence type="ECO:0000256" key="2">
    <source>
        <dbReference type="ARBA" id="ARBA00009272"/>
    </source>
</evidence>
<evidence type="ECO:0000256" key="5">
    <source>
        <dbReference type="NCBIfam" id="TIGR00205"/>
    </source>
</evidence>
<dbReference type="OrthoDB" id="9812413at2"/>
<dbReference type="PANTHER" id="PTHR34653">
    <property type="match status" value="1"/>
</dbReference>
<organism evidence="6 7">
    <name type="scientific">Paenibacillus albiflavus</name>
    <dbReference type="NCBI Taxonomy" id="2545760"/>
    <lineage>
        <taxon>Bacteria</taxon>
        <taxon>Bacillati</taxon>
        <taxon>Bacillota</taxon>
        <taxon>Bacilli</taxon>
        <taxon>Bacillales</taxon>
        <taxon>Paenibacillaceae</taxon>
        <taxon>Paenibacillus</taxon>
    </lineage>
</organism>
<gene>
    <name evidence="4 6" type="primary">fliE</name>
    <name evidence="6" type="ORF">E0485_03600</name>
</gene>
<reference evidence="6 7" key="1">
    <citation type="submission" date="2019-03" db="EMBL/GenBank/DDBJ databases">
        <authorList>
            <person name="Kim M.K.M."/>
        </authorList>
    </citation>
    <scope>NUCLEOTIDE SEQUENCE [LARGE SCALE GENOMIC DNA]</scope>
    <source>
        <strain evidence="6 7">18JY21-1</strain>
    </source>
</reference>
<dbReference type="GO" id="GO:0003774">
    <property type="term" value="F:cytoskeletal motor activity"/>
    <property type="evidence" value="ECO:0007669"/>
    <property type="project" value="InterPro"/>
</dbReference>
<dbReference type="Proteomes" id="UP000295418">
    <property type="component" value="Unassembled WGS sequence"/>
</dbReference>
<keyword evidence="7" id="KW-1185">Reference proteome</keyword>
<evidence type="ECO:0000256" key="1">
    <source>
        <dbReference type="ARBA" id="ARBA00004117"/>
    </source>
</evidence>
<comment type="similarity">
    <text evidence="2 4">Belongs to the FliE family.</text>
</comment>
<accession>A0A4R4EJ46</accession>
<dbReference type="EMBL" id="SKFG01000002">
    <property type="protein sequence ID" value="TCZ79959.1"/>
    <property type="molecule type" value="Genomic_DNA"/>
</dbReference>
<dbReference type="GO" id="GO:0071973">
    <property type="term" value="P:bacterial-type flagellum-dependent cell motility"/>
    <property type="evidence" value="ECO:0007669"/>
    <property type="project" value="InterPro"/>
</dbReference>
<name>A0A4R4EJ46_9BACL</name>
<keyword evidence="6" id="KW-0966">Cell projection</keyword>
<comment type="caution">
    <text evidence="6">The sequence shown here is derived from an EMBL/GenBank/DDBJ whole genome shotgun (WGS) entry which is preliminary data.</text>
</comment>
<keyword evidence="3 4" id="KW-0975">Bacterial flagellum</keyword>
<evidence type="ECO:0000256" key="4">
    <source>
        <dbReference type="HAMAP-Rule" id="MF_00724"/>
    </source>
</evidence>